<protein>
    <submittedName>
        <fullName evidence="4">Patatin-like phospholipase family protein</fullName>
    </submittedName>
</protein>
<keyword evidence="2" id="KW-0378">Hydrolase</keyword>
<name>A0ABP8IQ09_9BACT</name>
<keyword evidence="5" id="KW-1185">Reference proteome</keyword>
<feature type="active site" description="Proton acceptor" evidence="2">
    <location>
        <position position="299"/>
    </location>
</feature>
<gene>
    <name evidence="4" type="ORF">GCM10023185_36750</name>
</gene>
<feature type="short sequence motif" description="GXSXG" evidence="2">
    <location>
        <begin position="87"/>
        <end position="91"/>
    </location>
</feature>
<feature type="short sequence motif" description="GXGXXG" evidence="2">
    <location>
        <begin position="60"/>
        <end position="65"/>
    </location>
</feature>
<dbReference type="InterPro" id="IPR016035">
    <property type="entry name" value="Acyl_Trfase/lysoPLipase"/>
</dbReference>
<dbReference type="PANTHER" id="PTHR46394">
    <property type="entry name" value="ANNEXIN"/>
    <property type="match status" value="1"/>
</dbReference>
<feature type="short sequence motif" description="DGA/G" evidence="2">
    <location>
        <begin position="299"/>
        <end position="301"/>
    </location>
</feature>
<dbReference type="Pfam" id="PF01734">
    <property type="entry name" value="Patatin"/>
    <property type="match status" value="1"/>
</dbReference>
<dbReference type="PANTHER" id="PTHR46394:SF1">
    <property type="entry name" value="PNPLA DOMAIN-CONTAINING PROTEIN"/>
    <property type="match status" value="1"/>
</dbReference>
<dbReference type="Proteomes" id="UP001501153">
    <property type="component" value="Unassembled WGS sequence"/>
</dbReference>
<evidence type="ECO:0000313" key="5">
    <source>
        <dbReference type="Proteomes" id="UP001501153"/>
    </source>
</evidence>
<dbReference type="RefSeq" id="WP_345237582.1">
    <property type="nucleotide sequence ID" value="NZ_BAABGZ010000075.1"/>
</dbReference>
<organism evidence="4 5">
    <name type="scientific">Hymenobacter saemangeumensis</name>
    <dbReference type="NCBI Taxonomy" id="1084522"/>
    <lineage>
        <taxon>Bacteria</taxon>
        <taxon>Pseudomonadati</taxon>
        <taxon>Bacteroidota</taxon>
        <taxon>Cytophagia</taxon>
        <taxon>Cytophagales</taxon>
        <taxon>Hymenobacteraceae</taxon>
        <taxon>Hymenobacter</taxon>
    </lineage>
</organism>
<dbReference type="SUPFAM" id="SSF52151">
    <property type="entry name" value="FabD/lysophospholipase-like"/>
    <property type="match status" value="1"/>
</dbReference>
<feature type="domain" description="PNPLA" evidence="3">
    <location>
        <begin position="56"/>
        <end position="312"/>
    </location>
</feature>
<dbReference type="PROSITE" id="PS51635">
    <property type="entry name" value="PNPLA"/>
    <property type="match status" value="1"/>
</dbReference>
<proteinExistence type="predicted"/>
<dbReference type="EMBL" id="BAABGZ010000075">
    <property type="protein sequence ID" value="GAA4365967.1"/>
    <property type="molecule type" value="Genomic_DNA"/>
</dbReference>
<evidence type="ECO:0000313" key="4">
    <source>
        <dbReference type="EMBL" id="GAA4365967.1"/>
    </source>
</evidence>
<evidence type="ECO:0000259" key="3">
    <source>
        <dbReference type="PROSITE" id="PS51635"/>
    </source>
</evidence>
<reference evidence="5" key="1">
    <citation type="journal article" date="2019" name="Int. J. Syst. Evol. Microbiol.">
        <title>The Global Catalogue of Microorganisms (GCM) 10K type strain sequencing project: providing services to taxonomists for standard genome sequencing and annotation.</title>
        <authorList>
            <consortium name="The Broad Institute Genomics Platform"/>
            <consortium name="The Broad Institute Genome Sequencing Center for Infectious Disease"/>
            <person name="Wu L."/>
            <person name="Ma J."/>
        </authorList>
    </citation>
    <scope>NUCLEOTIDE SEQUENCE [LARGE SCALE GENOMIC DNA]</scope>
    <source>
        <strain evidence="5">JCM 17923</strain>
    </source>
</reference>
<keyword evidence="2" id="KW-0442">Lipid degradation</keyword>
<dbReference type="InterPro" id="IPR052580">
    <property type="entry name" value="Lipid_Hydrolase"/>
</dbReference>
<evidence type="ECO:0000256" key="2">
    <source>
        <dbReference type="PROSITE-ProRule" id="PRU01161"/>
    </source>
</evidence>
<accession>A0ABP8IQ09</accession>
<dbReference type="InterPro" id="IPR002641">
    <property type="entry name" value="PNPLA_dom"/>
</dbReference>
<dbReference type="Gene3D" id="3.40.1090.10">
    <property type="entry name" value="Cytosolic phospholipase A2 catalytic domain"/>
    <property type="match status" value="1"/>
</dbReference>
<sequence length="437" mass="48443">MPARRPAQSLTPADFYRAAQPALDWARAAVQQPRVGGQAWQVSDIIDHRGYQYVDLVMEGGGVLGIALVGYVYVLEQLNVRFLQLGGTSAGSINAMLMAAAGPVWDAKTEWLLTQLAAQDLYAFVDGDDDARDFAEVVLENGRLLKYFWKGAQVVDNFTEDLGLNPGHVFHAWVRGLLDERGIRRVADLNRLRTLAPVDGLRLRNGTPYAPGQPVRVAVVAADVTTESKAVFPEMAHLYYAQPEQVHPADFVRASMSIPFFFWPHTVGPLPGAGQPGGALWQDATGYCGLVPETVHFLDGGIMSNFPIDLFHQHYRVPNCPTLGIKLGLNRSRPNQLTKFTKLIGAMFDAARHVHDYDFIKRNPDFRLLVSYAETDQFNWLDFGLSDATKLELFAKGAAAAAKFVADFDWPGYRTLRQEMIKAYQMTDAMRPATGLT</sequence>
<feature type="active site" description="Nucleophile" evidence="2">
    <location>
        <position position="89"/>
    </location>
</feature>
<comment type="caution">
    <text evidence="4">The sequence shown here is derived from an EMBL/GenBank/DDBJ whole genome shotgun (WGS) entry which is preliminary data.</text>
</comment>
<evidence type="ECO:0000256" key="1">
    <source>
        <dbReference type="ARBA" id="ARBA00023098"/>
    </source>
</evidence>
<keyword evidence="1 2" id="KW-0443">Lipid metabolism</keyword>